<organism evidence="4 5">
    <name type="scientific">Kitasatospora gansuensis</name>
    <dbReference type="NCBI Taxonomy" id="258050"/>
    <lineage>
        <taxon>Bacteria</taxon>
        <taxon>Bacillati</taxon>
        <taxon>Actinomycetota</taxon>
        <taxon>Actinomycetes</taxon>
        <taxon>Kitasatosporales</taxon>
        <taxon>Streptomycetaceae</taxon>
        <taxon>Kitasatospora</taxon>
    </lineage>
</organism>
<protein>
    <submittedName>
        <fullName evidence="4">AcrR family transcriptional regulator</fullName>
    </submittedName>
</protein>
<dbReference type="PROSITE" id="PS50977">
    <property type="entry name" value="HTH_TETR_2"/>
    <property type="match status" value="1"/>
</dbReference>
<dbReference type="InterPro" id="IPR050109">
    <property type="entry name" value="HTH-type_TetR-like_transc_reg"/>
</dbReference>
<reference evidence="4 5" key="1">
    <citation type="submission" date="2020-08" db="EMBL/GenBank/DDBJ databases">
        <title>Sequencing the genomes of 1000 actinobacteria strains.</title>
        <authorList>
            <person name="Klenk H.-P."/>
        </authorList>
    </citation>
    <scope>NUCLEOTIDE SEQUENCE [LARGE SCALE GENOMIC DNA]</scope>
    <source>
        <strain evidence="4 5">DSM 44786</strain>
    </source>
</reference>
<proteinExistence type="predicted"/>
<dbReference type="InterPro" id="IPR009057">
    <property type="entry name" value="Homeodomain-like_sf"/>
</dbReference>
<dbReference type="PRINTS" id="PR00455">
    <property type="entry name" value="HTHTETR"/>
</dbReference>
<gene>
    <name evidence="4" type="ORF">F4556_007292</name>
</gene>
<dbReference type="EMBL" id="JACHJR010000001">
    <property type="protein sequence ID" value="MBB4951757.1"/>
    <property type="molecule type" value="Genomic_DNA"/>
</dbReference>
<dbReference type="GO" id="GO:0000976">
    <property type="term" value="F:transcription cis-regulatory region binding"/>
    <property type="evidence" value="ECO:0007669"/>
    <property type="project" value="TreeGrafter"/>
</dbReference>
<dbReference type="Pfam" id="PF00440">
    <property type="entry name" value="TetR_N"/>
    <property type="match status" value="1"/>
</dbReference>
<feature type="domain" description="HTH tetR-type" evidence="3">
    <location>
        <begin position="13"/>
        <end position="73"/>
    </location>
</feature>
<dbReference type="InterPro" id="IPR001647">
    <property type="entry name" value="HTH_TetR"/>
</dbReference>
<accession>A0A7W7SKH1</accession>
<dbReference type="PANTHER" id="PTHR30055">
    <property type="entry name" value="HTH-TYPE TRANSCRIPTIONAL REGULATOR RUTR"/>
    <property type="match status" value="1"/>
</dbReference>
<evidence type="ECO:0000256" key="2">
    <source>
        <dbReference type="PROSITE-ProRule" id="PRU00335"/>
    </source>
</evidence>
<evidence type="ECO:0000256" key="1">
    <source>
        <dbReference type="ARBA" id="ARBA00023125"/>
    </source>
</evidence>
<name>A0A7W7SKH1_9ACTN</name>
<evidence type="ECO:0000313" key="4">
    <source>
        <dbReference type="EMBL" id="MBB4951757.1"/>
    </source>
</evidence>
<keyword evidence="5" id="KW-1185">Reference proteome</keyword>
<dbReference type="AlphaFoldDB" id="A0A7W7SKH1"/>
<evidence type="ECO:0000313" key="5">
    <source>
        <dbReference type="Proteomes" id="UP000573327"/>
    </source>
</evidence>
<dbReference type="InterPro" id="IPR036271">
    <property type="entry name" value="Tet_transcr_reg_TetR-rel_C_sf"/>
</dbReference>
<dbReference type="GO" id="GO:0003700">
    <property type="term" value="F:DNA-binding transcription factor activity"/>
    <property type="evidence" value="ECO:0007669"/>
    <property type="project" value="TreeGrafter"/>
</dbReference>
<sequence length="206" mass="21662">MTGGRRRGPSKGDLREQTILRVAAAMVAEQPIAQISIDSLAAAAGISRSSFYFYFGSKSEVVARLLAPVAAELSQALVSWSEGGGPGPEPLRAALRRSVGVWREHRDLLRQVLLDPAPDPVLAPLRARMLGDCIDLTAALIRRERAAGRAPAGPPPAETLARALNQLTFAVLATSPLGAPGDEAEAAVVELLETVVQRAVYAATPA</sequence>
<dbReference type="Gene3D" id="1.10.357.10">
    <property type="entry name" value="Tetracycline Repressor, domain 2"/>
    <property type="match status" value="1"/>
</dbReference>
<comment type="caution">
    <text evidence="4">The sequence shown here is derived from an EMBL/GenBank/DDBJ whole genome shotgun (WGS) entry which is preliminary data.</text>
</comment>
<dbReference type="PANTHER" id="PTHR30055:SF184">
    <property type="entry name" value="HTH-TYPE TRANSCRIPTIONAL REGULATOR ETHR"/>
    <property type="match status" value="1"/>
</dbReference>
<evidence type="ECO:0000259" key="3">
    <source>
        <dbReference type="PROSITE" id="PS50977"/>
    </source>
</evidence>
<dbReference type="InterPro" id="IPR049397">
    <property type="entry name" value="EthR_C"/>
</dbReference>
<feature type="DNA-binding region" description="H-T-H motif" evidence="2">
    <location>
        <begin position="36"/>
        <end position="55"/>
    </location>
</feature>
<dbReference type="Pfam" id="PF21313">
    <property type="entry name" value="EthR_C"/>
    <property type="match status" value="1"/>
</dbReference>
<dbReference type="SUPFAM" id="SSF48498">
    <property type="entry name" value="Tetracyclin repressor-like, C-terminal domain"/>
    <property type="match status" value="1"/>
</dbReference>
<keyword evidence="1 2" id="KW-0238">DNA-binding</keyword>
<dbReference type="RefSeq" id="WP_184923941.1">
    <property type="nucleotide sequence ID" value="NZ_JACHJR010000001.1"/>
</dbReference>
<dbReference type="Proteomes" id="UP000573327">
    <property type="component" value="Unassembled WGS sequence"/>
</dbReference>
<dbReference type="SUPFAM" id="SSF46689">
    <property type="entry name" value="Homeodomain-like"/>
    <property type="match status" value="1"/>
</dbReference>
<dbReference type="Gene3D" id="1.10.10.60">
    <property type="entry name" value="Homeodomain-like"/>
    <property type="match status" value="1"/>
</dbReference>